<evidence type="ECO:0000256" key="1">
    <source>
        <dbReference type="ARBA" id="ARBA00004141"/>
    </source>
</evidence>
<dbReference type="InterPro" id="IPR045263">
    <property type="entry name" value="GLUT"/>
</dbReference>
<dbReference type="InterPro" id="IPR003663">
    <property type="entry name" value="Sugar/inositol_transpt"/>
</dbReference>
<evidence type="ECO:0000256" key="7">
    <source>
        <dbReference type="SAM" id="Phobius"/>
    </source>
</evidence>
<keyword evidence="5 7" id="KW-0472">Membrane</keyword>
<dbReference type="Pfam" id="PF00083">
    <property type="entry name" value="Sugar_tr"/>
    <property type="match status" value="2"/>
</dbReference>
<evidence type="ECO:0000256" key="5">
    <source>
        <dbReference type="ARBA" id="ARBA00023136"/>
    </source>
</evidence>
<dbReference type="PANTHER" id="PTHR23503">
    <property type="entry name" value="SOLUTE CARRIER FAMILY 2"/>
    <property type="match status" value="1"/>
</dbReference>
<feature type="transmembrane region" description="Helical" evidence="7">
    <location>
        <begin position="180"/>
        <end position="201"/>
    </location>
</feature>
<dbReference type="Gene3D" id="1.20.1250.20">
    <property type="entry name" value="MFS general substrate transporter like domains"/>
    <property type="match status" value="2"/>
</dbReference>
<evidence type="ECO:0000313" key="9">
    <source>
        <dbReference type="Proteomes" id="UP001164746"/>
    </source>
</evidence>
<protein>
    <submittedName>
        <fullName evidence="8">GTR1-like protein</fullName>
    </submittedName>
</protein>
<comment type="subcellular location">
    <subcellularLocation>
        <location evidence="1">Membrane</location>
        <topology evidence="1">Multi-pass membrane protein</topology>
    </subcellularLocation>
</comment>
<evidence type="ECO:0000256" key="4">
    <source>
        <dbReference type="ARBA" id="ARBA00022989"/>
    </source>
</evidence>
<dbReference type="PANTHER" id="PTHR23503:SF8">
    <property type="entry name" value="FACILITATED GLUCOSE TRANSPORTER PROTEIN 1"/>
    <property type="match status" value="1"/>
</dbReference>
<keyword evidence="9" id="KW-1185">Reference proteome</keyword>
<evidence type="ECO:0000256" key="6">
    <source>
        <dbReference type="SAM" id="MobiDB-lite"/>
    </source>
</evidence>
<keyword evidence="3 7" id="KW-0812">Transmembrane</keyword>
<gene>
    <name evidence="8" type="ORF">MAR_003859</name>
</gene>
<name>A0ABY7EXE0_MYAAR</name>
<dbReference type="SUPFAM" id="SSF103473">
    <property type="entry name" value="MFS general substrate transporter"/>
    <property type="match status" value="1"/>
</dbReference>
<keyword evidence="4 7" id="KW-1133">Transmembrane helix</keyword>
<feature type="region of interest" description="Disordered" evidence="6">
    <location>
        <begin position="458"/>
        <end position="477"/>
    </location>
</feature>
<feature type="transmembrane region" description="Helical" evidence="7">
    <location>
        <begin position="346"/>
        <end position="372"/>
    </location>
</feature>
<feature type="transmembrane region" description="Helical" evidence="7">
    <location>
        <begin position="384"/>
        <end position="403"/>
    </location>
</feature>
<sequence length="477" mass="52903">MEQNGKLYVVQKTAPEGGGMTKWLFFSISVCVFGNSFLYGYNIGVVNSPALIIKTFYSQVYLARDGIETVFNPQDKGLHYVDPARYVNTTTPAVVVVDNNSNTTADNSTALSDNSTKGTYAVETTTVRPVSMAKTETEINEDNFIELLWSLTVALFVFFGMVGAFASGRVADYFGRKKGMIIITVLMFFAAMFACLVLFPLCPESPRYLLIKKADEDGAKKALVKLRGYDNVEEEMEEMRVEARRASSVEQFTLKKLLTTPELKLPIIIACTLQVAQQWSGINAAMSYSTFIFKQATIPENTIPYVIVGQGAVNVLATIVCVPLMEKLGRRPLLIFPMCGMDSKKILGIVCIVVMMTYIIGFAVGLGPIPFIVCGEIFRQEPRAAAMSLSLAFNWICNFILMLSFRFIQKAIESYTYLIFIVILVAAIIFIVIFVPETKNKTFDEIAQSIAFGRGARRPAFNENGGEELQPMGDQKI</sequence>
<dbReference type="Proteomes" id="UP001164746">
    <property type="component" value="Chromosome 9"/>
</dbReference>
<evidence type="ECO:0000313" key="8">
    <source>
        <dbReference type="EMBL" id="WAR13754.1"/>
    </source>
</evidence>
<feature type="transmembrane region" description="Helical" evidence="7">
    <location>
        <begin position="415"/>
        <end position="435"/>
    </location>
</feature>
<keyword evidence="2" id="KW-0813">Transport</keyword>
<dbReference type="InterPro" id="IPR005828">
    <property type="entry name" value="MFS_sugar_transport-like"/>
</dbReference>
<proteinExistence type="predicted"/>
<dbReference type="EMBL" id="CP111020">
    <property type="protein sequence ID" value="WAR13754.1"/>
    <property type="molecule type" value="Genomic_DNA"/>
</dbReference>
<evidence type="ECO:0000256" key="3">
    <source>
        <dbReference type="ARBA" id="ARBA00022692"/>
    </source>
</evidence>
<dbReference type="InterPro" id="IPR036259">
    <property type="entry name" value="MFS_trans_sf"/>
</dbReference>
<accession>A0ABY7EXE0</accession>
<organism evidence="8 9">
    <name type="scientific">Mya arenaria</name>
    <name type="common">Soft-shell clam</name>
    <dbReference type="NCBI Taxonomy" id="6604"/>
    <lineage>
        <taxon>Eukaryota</taxon>
        <taxon>Metazoa</taxon>
        <taxon>Spiralia</taxon>
        <taxon>Lophotrochozoa</taxon>
        <taxon>Mollusca</taxon>
        <taxon>Bivalvia</taxon>
        <taxon>Autobranchia</taxon>
        <taxon>Heteroconchia</taxon>
        <taxon>Euheterodonta</taxon>
        <taxon>Imparidentia</taxon>
        <taxon>Neoheterodontei</taxon>
        <taxon>Myida</taxon>
        <taxon>Myoidea</taxon>
        <taxon>Myidae</taxon>
        <taxon>Mya</taxon>
    </lineage>
</organism>
<evidence type="ECO:0000256" key="2">
    <source>
        <dbReference type="ARBA" id="ARBA00022448"/>
    </source>
</evidence>
<feature type="transmembrane region" description="Helical" evidence="7">
    <location>
        <begin position="21"/>
        <end position="41"/>
    </location>
</feature>
<reference evidence="8" key="1">
    <citation type="submission" date="2022-11" db="EMBL/GenBank/DDBJ databases">
        <title>Centuries of genome instability and evolution in soft-shell clam transmissible cancer (bioRxiv).</title>
        <authorList>
            <person name="Hart S.F.M."/>
            <person name="Yonemitsu M.A."/>
            <person name="Giersch R.M."/>
            <person name="Beal B.F."/>
            <person name="Arriagada G."/>
            <person name="Davis B.W."/>
            <person name="Ostrander E.A."/>
            <person name="Goff S.P."/>
            <person name="Metzger M.J."/>
        </authorList>
    </citation>
    <scope>NUCLEOTIDE SEQUENCE</scope>
    <source>
        <strain evidence="8">MELC-2E11</strain>
        <tissue evidence="8">Siphon/mantle</tissue>
    </source>
</reference>
<dbReference type="PRINTS" id="PR00171">
    <property type="entry name" value="SUGRTRNSPORT"/>
</dbReference>
<feature type="transmembrane region" description="Helical" evidence="7">
    <location>
        <begin position="147"/>
        <end position="168"/>
    </location>
</feature>